<dbReference type="PROSITE" id="PS50172">
    <property type="entry name" value="BRCT"/>
    <property type="match status" value="1"/>
</dbReference>
<accession>A0A9P4IHE3</accession>
<dbReference type="PANTHER" id="PTHR23081:SF36">
    <property type="entry name" value="RNA POLYMERASE II SUBUNIT A C-TERMINAL DOMAIN PHOSPHATASE"/>
    <property type="match status" value="1"/>
</dbReference>
<keyword evidence="3 6" id="KW-0539">Nucleus</keyword>
<comment type="function">
    <text evidence="6">This promotes the activity of RNA polymerase II.</text>
</comment>
<dbReference type="CDD" id="cd17729">
    <property type="entry name" value="BRCT_CTDP1"/>
    <property type="match status" value="1"/>
</dbReference>
<comment type="catalytic activity">
    <reaction evidence="5 6">
        <text>O-phospho-L-threonyl-[protein] + H2O = L-threonyl-[protein] + phosphate</text>
        <dbReference type="Rhea" id="RHEA:47004"/>
        <dbReference type="Rhea" id="RHEA-COMP:11060"/>
        <dbReference type="Rhea" id="RHEA-COMP:11605"/>
        <dbReference type="ChEBI" id="CHEBI:15377"/>
        <dbReference type="ChEBI" id="CHEBI:30013"/>
        <dbReference type="ChEBI" id="CHEBI:43474"/>
        <dbReference type="ChEBI" id="CHEBI:61977"/>
        <dbReference type="EC" id="3.1.3.16"/>
    </reaction>
</comment>
<feature type="domain" description="BRCT" evidence="8">
    <location>
        <begin position="527"/>
        <end position="621"/>
    </location>
</feature>
<feature type="compositionally biased region" description="Polar residues" evidence="7">
    <location>
        <begin position="756"/>
        <end position="765"/>
    </location>
</feature>
<dbReference type="InterPro" id="IPR036412">
    <property type="entry name" value="HAD-like_sf"/>
</dbReference>
<dbReference type="SUPFAM" id="SSF56784">
    <property type="entry name" value="HAD-like"/>
    <property type="match status" value="1"/>
</dbReference>
<feature type="compositionally biased region" description="Basic residues" evidence="7">
    <location>
        <begin position="708"/>
        <end position="718"/>
    </location>
</feature>
<organism evidence="10 11">
    <name type="scientific">Rhizodiscina lignyota</name>
    <dbReference type="NCBI Taxonomy" id="1504668"/>
    <lineage>
        <taxon>Eukaryota</taxon>
        <taxon>Fungi</taxon>
        <taxon>Dikarya</taxon>
        <taxon>Ascomycota</taxon>
        <taxon>Pezizomycotina</taxon>
        <taxon>Dothideomycetes</taxon>
        <taxon>Pleosporomycetidae</taxon>
        <taxon>Aulographales</taxon>
        <taxon>Rhizodiscinaceae</taxon>
        <taxon>Rhizodiscina</taxon>
    </lineage>
</organism>
<dbReference type="InterPro" id="IPR004274">
    <property type="entry name" value="FCP1_dom"/>
</dbReference>
<keyword evidence="2 6" id="KW-0378">Hydrolase</keyword>
<evidence type="ECO:0000256" key="5">
    <source>
        <dbReference type="ARBA" id="ARBA00048336"/>
    </source>
</evidence>
<dbReference type="CDD" id="cd07521">
    <property type="entry name" value="HAD_FCP1-like"/>
    <property type="match status" value="1"/>
</dbReference>
<dbReference type="InterPro" id="IPR023214">
    <property type="entry name" value="HAD_sf"/>
</dbReference>
<evidence type="ECO:0000256" key="4">
    <source>
        <dbReference type="ARBA" id="ARBA00047761"/>
    </source>
</evidence>
<dbReference type="InterPro" id="IPR011947">
    <property type="entry name" value="FCP1_euk"/>
</dbReference>
<protein>
    <recommendedName>
        <fullName evidence="6">RNA polymerase II subunit A C-terminal domain phosphatase</fullName>
        <ecNumber evidence="6">3.1.3.16</ecNumber>
    </recommendedName>
</protein>
<dbReference type="SUPFAM" id="SSF52113">
    <property type="entry name" value="BRCT domain"/>
    <property type="match status" value="1"/>
</dbReference>
<dbReference type="PANTHER" id="PTHR23081">
    <property type="entry name" value="RNA POLYMERASE II CTD PHOSPHATASE"/>
    <property type="match status" value="1"/>
</dbReference>
<dbReference type="GO" id="GO:0008420">
    <property type="term" value="F:RNA polymerase II CTD heptapeptide repeat phosphatase activity"/>
    <property type="evidence" value="ECO:0007669"/>
    <property type="project" value="UniProtKB-UniRule"/>
</dbReference>
<feature type="compositionally biased region" description="Acidic residues" evidence="7">
    <location>
        <begin position="786"/>
        <end position="826"/>
    </location>
</feature>
<evidence type="ECO:0000259" key="8">
    <source>
        <dbReference type="PROSITE" id="PS50172"/>
    </source>
</evidence>
<dbReference type="Gene3D" id="3.40.50.1000">
    <property type="entry name" value="HAD superfamily/HAD-like"/>
    <property type="match status" value="1"/>
</dbReference>
<name>A0A9P4IHE3_9PEZI</name>
<dbReference type="NCBIfam" id="TIGR02250">
    <property type="entry name" value="FCP1_euk"/>
    <property type="match status" value="1"/>
</dbReference>
<dbReference type="Gene3D" id="1.10.287.10">
    <property type="entry name" value="S15/NS1, RNA-binding"/>
    <property type="match status" value="1"/>
</dbReference>
<dbReference type="Proteomes" id="UP000799772">
    <property type="component" value="Unassembled WGS sequence"/>
</dbReference>
<feature type="region of interest" description="Disordered" evidence="7">
    <location>
        <begin position="343"/>
        <end position="378"/>
    </location>
</feature>
<feature type="region of interest" description="Disordered" evidence="7">
    <location>
        <begin position="434"/>
        <end position="459"/>
    </location>
</feature>
<reference evidence="10" key="1">
    <citation type="journal article" date="2020" name="Stud. Mycol.">
        <title>101 Dothideomycetes genomes: a test case for predicting lifestyles and emergence of pathogens.</title>
        <authorList>
            <person name="Haridas S."/>
            <person name="Albert R."/>
            <person name="Binder M."/>
            <person name="Bloem J."/>
            <person name="Labutti K."/>
            <person name="Salamov A."/>
            <person name="Andreopoulos B."/>
            <person name="Baker S."/>
            <person name="Barry K."/>
            <person name="Bills G."/>
            <person name="Bluhm B."/>
            <person name="Cannon C."/>
            <person name="Castanera R."/>
            <person name="Culley D."/>
            <person name="Daum C."/>
            <person name="Ezra D."/>
            <person name="Gonzalez J."/>
            <person name="Henrissat B."/>
            <person name="Kuo A."/>
            <person name="Liang C."/>
            <person name="Lipzen A."/>
            <person name="Lutzoni F."/>
            <person name="Magnuson J."/>
            <person name="Mondo S."/>
            <person name="Nolan M."/>
            <person name="Ohm R."/>
            <person name="Pangilinan J."/>
            <person name="Park H.-J."/>
            <person name="Ramirez L."/>
            <person name="Alfaro M."/>
            <person name="Sun H."/>
            <person name="Tritt A."/>
            <person name="Yoshinaga Y."/>
            <person name="Zwiers L.-H."/>
            <person name="Turgeon B."/>
            <person name="Goodwin S."/>
            <person name="Spatafora J."/>
            <person name="Crous P."/>
            <person name="Grigoriev I."/>
        </authorList>
    </citation>
    <scope>NUCLEOTIDE SEQUENCE</scope>
    <source>
        <strain evidence="10">CBS 133067</strain>
    </source>
</reference>
<dbReference type="EC" id="3.1.3.16" evidence="6"/>
<feature type="region of interest" description="Disordered" evidence="7">
    <location>
        <begin position="646"/>
        <end position="826"/>
    </location>
</feature>
<dbReference type="Pfam" id="PF00533">
    <property type="entry name" value="BRCT"/>
    <property type="match status" value="1"/>
</dbReference>
<proteinExistence type="predicted"/>
<comment type="caution">
    <text evidence="10">The sequence shown here is derived from an EMBL/GenBank/DDBJ whole genome shotgun (WGS) entry which is preliminary data.</text>
</comment>
<evidence type="ECO:0000313" key="10">
    <source>
        <dbReference type="EMBL" id="KAF2101736.1"/>
    </source>
</evidence>
<evidence type="ECO:0000256" key="2">
    <source>
        <dbReference type="ARBA" id="ARBA00022801"/>
    </source>
</evidence>
<evidence type="ECO:0000256" key="3">
    <source>
        <dbReference type="ARBA" id="ARBA00023242"/>
    </source>
</evidence>
<dbReference type="AlphaFoldDB" id="A0A9P4IHE3"/>
<dbReference type="SMART" id="SM00292">
    <property type="entry name" value="BRCT"/>
    <property type="match status" value="1"/>
</dbReference>
<dbReference type="PROSITE" id="PS50969">
    <property type="entry name" value="FCP1"/>
    <property type="match status" value="1"/>
</dbReference>
<sequence>MLLRSSKLRYPITITRIHATAGTDVEKAAQLFTYSYKSEVEEGDKYGEKQIVVKDYYEEFRAPVDGKVTGWKVRVGEEIQTDGVPLVEMEEPCLHEVQFGGMCANCGKNMTELVDLTTGRNLTDRANINLSHSHMELKVSQQEASRINEESRRRLLANRKLSLVVDLDQTIIHATVDPTVAEWQKDTENPNHDAVKDVRAFQLVDEGPGGRGCWYYIKLRPGLLRFLEDISKIYELHIYTMGTRAYAQNIAKIVDPDRKIFADRILSRDENGNMNAKSLHRLFPVDTKMVVIIDDRGDVWQWSDNLIKVVQYDFFVGIGDINSSFLPKVEKLQRDAKAIQEKKAEEKAEEATTIAEASDNASAPEKKAGEAATNADDSEGISALEQQLVAMAGGDNPRLLEEQTSQADQTIAAQQKDRPLLKKQELLDKVDEQLSRTQTNGTDSSEDETPEQQKPRHNLLHDDDVELDHLEENLTRVHHAFYDEYDRKLLGSTGGRIAELRGDKGAKRKPSDDLFAVPDIKDIMPKIKEDVLKGTVIVFSGVVPLSIDVQISDIALWAKTFGARVQRDLTSSTTHVVATRQRKTHKVKIAARRSKIKIVTVDWLLEAFSTWQKPDEEPYKIEVEPEENGAADSSILGALADDENGQILSGEDDITGTNQEPDFDQGVSPTDNVDWGDVDDELKEFLGSDSEDEQSDDSHASDASGRSRASRTNRKRKRGDLSAENSENESADESATLSGQGSKLQRRKKQAMERVTSLTNMSTATDGGLPSPDTTGPEEAQRNGEDEGEGEAEDEDEDWGSEAEAEFEAEFAKEEAEEDGDSGGGS</sequence>
<evidence type="ECO:0000313" key="11">
    <source>
        <dbReference type="Proteomes" id="UP000799772"/>
    </source>
</evidence>
<evidence type="ECO:0000259" key="9">
    <source>
        <dbReference type="PROSITE" id="PS50969"/>
    </source>
</evidence>
<dbReference type="InterPro" id="IPR001357">
    <property type="entry name" value="BRCT_dom"/>
</dbReference>
<dbReference type="InterPro" id="IPR036420">
    <property type="entry name" value="BRCT_dom_sf"/>
</dbReference>
<gene>
    <name evidence="10" type="ORF">NA57DRAFT_34311</name>
</gene>
<evidence type="ECO:0000256" key="6">
    <source>
        <dbReference type="RuleBase" id="RU366066"/>
    </source>
</evidence>
<keyword evidence="11" id="KW-1185">Reference proteome</keyword>
<evidence type="ECO:0000256" key="7">
    <source>
        <dbReference type="SAM" id="MobiDB-lite"/>
    </source>
</evidence>
<dbReference type="SMART" id="SM00577">
    <property type="entry name" value="CPDc"/>
    <property type="match status" value="1"/>
</dbReference>
<feature type="domain" description="FCP1 homology" evidence="9">
    <location>
        <begin position="156"/>
        <end position="332"/>
    </location>
</feature>
<comment type="catalytic activity">
    <reaction evidence="4 6">
        <text>O-phospho-L-seryl-[protein] + H2O = L-seryl-[protein] + phosphate</text>
        <dbReference type="Rhea" id="RHEA:20629"/>
        <dbReference type="Rhea" id="RHEA-COMP:9863"/>
        <dbReference type="Rhea" id="RHEA-COMP:11604"/>
        <dbReference type="ChEBI" id="CHEBI:15377"/>
        <dbReference type="ChEBI" id="CHEBI:29999"/>
        <dbReference type="ChEBI" id="CHEBI:43474"/>
        <dbReference type="ChEBI" id="CHEBI:83421"/>
        <dbReference type="EC" id="3.1.3.16"/>
    </reaction>
</comment>
<dbReference type="Pfam" id="PF03031">
    <property type="entry name" value="NIF"/>
    <property type="match status" value="1"/>
</dbReference>
<dbReference type="FunFam" id="3.40.50.1000:FF:000142">
    <property type="entry name" value="Similar to FCP1-like phosphatase"/>
    <property type="match status" value="1"/>
</dbReference>
<dbReference type="EMBL" id="ML978123">
    <property type="protein sequence ID" value="KAF2101736.1"/>
    <property type="molecule type" value="Genomic_DNA"/>
</dbReference>
<dbReference type="Gene3D" id="3.40.50.10190">
    <property type="entry name" value="BRCT domain"/>
    <property type="match status" value="1"/>
</dbReference>
<dbReference type="InterPro" id="IPR039189">
    <property type="entry name" value="Fcp1"/>
</dbReference>
<comment type="subcellular location">
    <subcellularLocation>
        <location evidence="1 6">Nucleus</location>
    </subcellularLocation>
</comment>
<dbReference type="GO" id="GO:0005634">
    <property type="term" value="C:nucleus"/>
    <property type="evidence" value="ECO:0007669"/>
    <property type="project" value="UniProtKB-SubCell"/>
</dbReference>
<evidence type="ECO:0000256" key="1">
    <source>
        <dbReference type="ARBA" id="ARBA00004123"/>
    </source>
</evidence>
<dbReference type="OrthoDB" id="10249888at2759"/>